<dbReference type="EMBL" id="JAQNDL010000003">
    <property type="protein sequence ID" value="MDC0721081.1"/>
    <property type="molecule type" value="Genomic_DNA"/>
</dbReference>
<evidence type="ECO:0000313" key="3">
    <source>
        <dbReference type="Proteomes" id="UP001221686"/>
    </source>
</evidence>
<feature type="chain" id="PRO_5046743239" description="Lipoprotein" evidence="1">
    <location>
        <begin position="25"/>
        <end position="196"/>
    </location>
</feature>
<evidence type="ECO:0000256" key="1">
    <source>
        <dbReference type="SAM" id="SignalP"/>
    </source>
</evidence>
<dbReference type="Proteomes" id="UP001221686">
    <property type="component" value="Unassembled WGS sequence"/>
</dbReference>
<evidence type="ECO:0008006" key="4">
    <source>
        <dbReference type="Google" id="ProtNLM"/>
    </source>
</evidence>
<name>A0ABT5E8I2_9BACT</name>
<gene>
    <name evidence="2" type="ORF">POL25_29510</name>
</gene>
<evidence type="ECO:0000313" key="2">
    <source>
        <dbReference type="EMBL" id="MDC0721081.1"/>
    </source>
</evidence>
<protein>
    <recommendedName>
        <fullName evidence="4">Lipoprotein</fullName>
    </recommendedName>
</protein>
<comment type="caution">
    <text evidence="2">The sequence shown here is derived from an EMBL/GenBank/DDBJ whole genome shotgun (WGS) entry which is preliminary data.</text>
</comment>
<proteinExistence type="predicted"/>
<feature type="signal peptide" evidence="1">
    <location>
        <begin position="1"/>
        <end position="24"/>
    </location>
</feature>
<dbReference type="RefSeq" id="WP_272089584.1">
    <property type="nucleotide sequence ID" value="NZ_JAQNDL010000003.1"/>
</dbReference>
<keyword evidence="1" id="KW-0732">Signal</keyword>
<organism evidence="2 3">
    <name type="scientific">Nannocystis bainbridge</name>
    <dbReference type="NCBI Taxonomy" id="2995303"/>
    <lineage>
        <taxon>Bacteria</taxon>
        <taxon>Pseudomonadati</taxon>
        <taxon>Myxococcota</taxon>
        <taxon>Polyangia</taxon>
        <taxon>Nannocystales</taxon>
        <taxon>Nannocystaceae</taxon>
        <taxon>Nannocystis</taxon>
    </lineage>
</organism>
<accession>A0ABT5E8I2</accession>
<sequence length="196" mass="21090">MPRSLRLGLSLALLLAPACSPAPATPVPPASDALREFTATVQLANDPHGKQFHGVLLQPDDGEAWVVSYQPEPWLAAFADQRVRVTGEPYTPEGQALLRPHLRVHTLALVDPSRALTAPFVISVGPEKSLRGTFTDEPGDEPHRVFTVEGGATYQLANAPDDARPGQPQQIVAREVELAPQGARHDGPTLWVLAIQ</sequence>
<keyword evidence="3" id="KW-1185">Reference proteome</keyword>
<reference evidence="2 3" key="1">
    <citation type="submission" date="2022-11" db="EMBL/GenBank/DDBJ databases">
        <title>Minimal conservation of predation-associated metabolite biosynthetic gene clusters underscores biosynthetic potential of Myxococcota including descriptions for ten novel species: Archangium lansinium sp. nov., Myxococcus landrumus sp. nov., Nannocystis bai.</title>
        <authorList>
            <person name="Ahearne A."/>
            <person name="Stevens C."/>
            <person name="Dowd S."/>
        </authorList>
    </citation>
    <scope>NUCLEOTIDE SEQUENCE [LARGE SCALE GENOMIC DNA]</scope>
    <source>
        <strain evidence="2 3">BB15-2</strain>
    </source>
</reference>